<reference evidence="1 2" key="1">
    <citation type="submission" date="2022-04" db="EMBL/GenBank/DDBJ databases">
        <title>Positive selection, recombination, and allopatry shape intraspecific diversity of widespread and dominant cyanobacteria.</title>
        <authorList>
            <person name="Wei J."/>
            <person name="Shu W."/>
            <person name="Hu C."/>
        </authorList>
    </citation>
    <scope>NUCLEOTIDE SEQUENCE [LARGE SCALE GENOMIC DNA]</scope>
    <source>
        <strain evidence="1 2">AS-A4</strain>
    </source>
</reference>
<evidence type="ECO:0000313" key="2">
    <source>
        <dbReference type="Proteomes" id="UP001476950"/>
    </source>
</evidence>
<organism evidence="1 2">
    <name type="scientific">Stenomitos frigidus AS-A4</name>
    <dbReference type="NCBI Taxonomy" id="2933935"/>
    <lineage>
        <taxon>Bacteria</taxon>
        <taxon>Bacillati</taxon>
        <taxon>Cyanobacteriota</taxon>
        <taxon>Cyanophyceae</taxon>
        <taxon>Leptolyngbyales</taxon>
        <taxon>Leptolyngbyaceae</taxon>
        <taxon>Stenomitos</taxon>
    </lineage>
</organism>
<comment type="caution">
    <text evidence="1">The sequence shown here is derived from an EMBL/GenBank/DDBJ whole genome shotgun (WGS) entry which is preliminary data.</text>
</comment>
<accession>A0ABV0KT97</accession>
<protein>
    <submittedName>
        <fullName evidence="1">Uncharacterized protein</fullName>
    </submittedName>
</protein>
<dbReference type="Proteomes" id="UP001476950">
    <property type="component" value="Unassembled WGS sequence"/>
</dbReference>
<dbReference type="EMBL" id="JAMPLM010000067">
    <property type="protein sequence ID" value="MEP1062467.1"/>
    <property type="molecule type" value="Genomic_DNA"/>
</dbReference>
<dbReference type="SUPFAM" id="SSF48452">
    <property type="entry name" value="TPR-like"/>
    <property type="match status" value="2"/>
</dbReference>
<sequence length="580" mass="62352">MAHGLKQFAQFSAIALITVLGSTKAGIAIESQDVKARLLADIGFQYAALGDSQRSTEVLEQALRSTKAMSARCFQGNLLAKIGGGYLLVGQETQGKQLLTEALQTAVAQEATRCSRSGTSPTESLRNRAKEYADAGHFDLALELGQRLVDPMTLAELAGYLSAAGQPERATKVLNQAIDRAESLTHQADRTQMLVVMAERLRWGEHREQSSVVLQRALESLNAPAQSKPAPSNAVNSKPAPVSAKFSAESLQVSSTLRIARVFAAIGENQQAIEVLNQVVPKIRTLASQPLPLDRVGYQIDAALQYGELGQKSQSGDLLAEALASVQGIPRDGSSNREYAVTKIAEGYAKLGDFKQALQLAQAIPIVSQRTSALGQIAIAYAKAGNLDAGVKLAQSIKNRNAVLIEVVRHHLGNKQPDQAWNLVQTYQVKGILSEVAVGFVEAGQPEKALQIVQTGNLKGFVPDLALSYVKVGQPDQALQLVANQQMEWILPAIARGFAKQGQLDSALRVTQAMNDKNYKAQALIAIAQVYTKQDAAEQGSIQSILANPMTLLRSLFGDSEREKAAKKVLDQALQVTQSY</sequence>
<dbReference type="RefSeq" id="WP_190448479.1">
    <property type="nucleotide sequence ID" value="NZ_JAMPLM010000067.1"/>
</dbReference>
<evidence type="ECO:0000313" key="1">
    <source>
        <dbReference type="EMBL" id="MEP1062467.1"/>
    </source>
</evidence>
<keyword evidence="2" id="KW-1185">Reference proteome</keyword>
<gene>
    <name evidence="1" type="ORF">NDI38_29265</name>
</gene>
<proteinExistence type="predicted"/>
<dbReference type="InterPro" id="IPR011990">
    <property type="entry name" value="TPR-like_helical_dom_sf"/>
</dbReference>
<name>A0ABV0KT97_9CYAN</name>
<dbReference type="Gene3D" id="1.25.40.10">
    <property type="entry name" value="Tetratricopeptide repeat domain"/>
    <property type="match status" value="4"/>
</dbReference>